<organism evidence="10 11">
    <name type="scientific">Moraxella nasicaprae</name>
    <dbReference type="NCBI Taxonomy" id="2904122"/>
    <lineage>
        <taxon>Bacteria</taxon>
        <taxon>Pseudomonadati</taxon>
        <taxon>Pseudomonadota</taxon>
        <taxon>Gammaproteobacteria</taxon>
        <taxon>Moraxellales</taxon>
        <taxon>Moraxellaceae</taxon>
        <taxon>Moraxella</taxon>
    </lineage>
</organism>
<dbReference type="InterPro" id="IPR041715">
    <property type="entry name" value="HisRS-like_core"/>
</dbReference>
<dbReference type="HAMAP" id="MF_00125">
    <property type="entry name" value="HisZ"/>
    <property type="match status" value="1"/>
</dbReference>
<keyword evidence="10" id="KW-0808">Transferase</keyword>
<dbReference type="SUPFAM" id="SSF55681">
    <property type="entry name" value="Class II aaRS and biotin synthetases"/>
    <property type="match status" value="1"/>
</dbReference>
<feature type="domain" description="Class II Histidinyl-tRNA synthetase (HisRS)-like catalytic core" evidence="9">
    <location>
        <begin position="18"/>
        <end position="332"/>
    </location>
</feature>
<dbReference type="InterPro" id="IPR004516">
    <property type="entry name" value="HisRS/HisZ"/>
</dbReference>
<evidence type="ECO:0000256" key="4">
    <source>
        <dbReference type="ARBA" id="ARBA00011496"/>
    </source>
</evidence>
<dbReference type="Gene3D" id="3.30.930.10">
    <property type="entry name" value="Bira Bifunctional Protein, Domain 2"/>
    <property type="match status" value="1"/>
</dbReference>
<evidence type="ECO:0000256" key="8">
    <source>
        <dbReference type="HAMAP-Rule" id="MF_00125"/>
    </source>
</evidence>
<dbReference type="InterPro" id="IPR004517">
    <property type="entry name" value="HisZ"/>
</dbReference>
<gene>
    <name evidence="8" type="primary">hisZ</name>
    <name evidence="10" type="ORF">LU297_08605</name>
</gene>
<dbReference type="PIRSF" id="PIRSF001549">
    <property type="entry name" value="His-tRNA_synth"/>
    <property type="match status" value="1"/>
</dbReference>
<evidence type="ECO:0000313" key="10">
    <source>
        <dbReference type="EMBL" id="UXZ04621.1"/>
    </source>
</evidence>
<sequence>MSQITKTDSSQHWLLPDGVADVLFVDAQKQEALRDALLFILTAHGYRLVSPPLIEYTDSLLGYADEDLKLQTFKFIDQKTGRLMGLRADVTPQILRIDGQHGKGVNRYCYVEQVVKTLPQGLFGLRTPLQLGAEIFGVQGIEAELSLLDVLTALLDEIGLPVQDLHLDIGHVAIFDRLCQLHQIDSQTAGELMAIYHKKAMPELSVLCQTLKPMAKEDFLLLAGLDWCGDGVPTCDDFLGQLSEQSRQDLQIMTAIDEVIRLAAHARSLGLQVGIDITELSGYHYHTGIVFNGYLGVGQSSQALVRGGRFVGVSKQQQARNATGFSMDLNRLLAFVELQEDTVIWVDYEQLQTATTEQKADLAKQIKTLQDEGCVVIKPISPDDRPDEIDGVLEIDDNQTWAVRLVGDDC</sequence>
<keyword evidence="11" id="KW-1185">Reference proteome</keyword>
<comment type="miscellaneous">
    <text evidence="8">This function is generally fulfilled by the C-terminal part of HisG, which is missing in some bacteria such as this one.</text>
</comment>
<dbReference type="PANTHER" id="PTHR43707:SF1">
    <property type="entry name" value="HISTIDINE--TRNA LIGASE, MITOCHONDRIAL-RELATED"/>
    <property type="match status" value="1"/>
</dbReference>
<evidence type="ECO:0000256" key="1">
    <source>
        <dbReference type="ARBA" id="ARBA00004496"/>
    </source>
</evidence>
<keyword evidence="6 8" id="KW-0963">Cytoplasm</keyword>
<reference evidence="10" key="1">
    <citation type="submission" date="2021-12" db="EMBL/GenBank/DDBJ databases">
        <title>taxonomy of Moraxella sp. ZY201224.</title>
        <authorList>
            <person name="Li F."/>
        </authorList>
    </citation>
    <scope>NUCLEOTIDE SEQUENCE</scope>
    <source>
        <strain evidence="10">ZY201224</strain>
    </source>
</reference>
<evidence type="ECO:0000256" key="7">
    <source>
        <dbReference type="ARBA" id="ARBA00025246"/>
    </source>
</evidence>
<comment type="pathway">
    <text evidence="2 8">Amino-acid biosynthesis; L-histidine biosynthesis; L-histidine from 5-phospho-alpha-D-ribose 1-diphosphate: step 1/9.</text>
</comment>
<keyword evidence="10" id="KW-0328">Glycosyltransferase</keyword>
<dbReference type="PANTHER" id="PTHR43707">
    <property type="entry name" value="HISTIDYL-TRNA SYNTHETASE"/>
    <property type="match status" value="1"/>
</dbReference>
<dbReference type="NCBIfam" id="NF009086">
    <property type="entry name" value="PRK12421.1"/>
    <property type="match status" value="1"/>
</dbReference>
<comment type="subunit">
    <text evidence="4 8">Heteromultimer composed of HisG and HisZ subunits.</text>
</comment>
<dbReference type="Pfam" id="PF13393">
    <property type="entry name" value="tRNA-synt_His"/>
    <property type="match status" value="1"/>
</dbReference>
<keyword evidence="8" id="KW-0028">Amino-acid biosynthesis</keyword>
<evidence type="ECO:0000259" key="9">
    <source>
        <dbReference type="Pfam" id="PF13393"/>
    </source>
</evidence>
<dbReference type="Proteomes" id="UP001063782">
    <property type="component" value="Chromosome"/>
</dbReference>
<dbReference type="InterPro" id="IPR045864">
    <property type="entry name" value="aa-tRNA-synth_II/BPL/LPL"/>
</dbReference>
<comment type="subcellular location">
    <subcellularLocation>
        <location evidence="1 8">Cytoplasm</location>
    </subcellularLocation>
</comment>
<evidence type="ECO:0000313" key="11">
    <source>
        <dbReference type="Proteomes" id="UP001063782"/>
    </source>
</evidence>
<evidence type="ECO:0000256" key="3">
    <source>
        <dbReference type="ARBA" id="ARBA00005539"/>
    </source>
</evidence>
<protein>
    <recommendedName>
        <fullName evidence="5 8">ATP phosphoribosyltransferase regulatory subunit</fullName>
    </recommendedName>
</protein>
<comment type="similarity">
    <text evidence="3 8">Belongs to the class-II aminoacyl-tRNA synthetase family. HisZ subfamily.</text>
</comment>
<evidence type="ECO:0000256" key="5">
    <source>
        <dbReference type="ARBA" id="ARBA00020397"/>
    </source>
</evidence>
<proteinExistence type="inferred from homology"/>
<accession>A0ABY6F3G3</accession>
<keyword evidence="8" id="KW-0368">Histidine biosynthesis</keyword>
<evidence type="ECO:0000256" key="2">
    <source>
        <dbReference type="ARBA" id="ARBA00004667"/>
    </source>
</evidence>
<comment type="function">
    <text evidence="7 8">Required for the first step of histidine biosynthesis. May allow the feedback regulation of ATP phosphoribosyltransferase activity by histidine.</text>
</comment>
<name>A0ABY6F3G3_9GAMM</name>
<dbReference type="GO" id="GO:0016757">
    <property type="term" value="F:glycosyltransferase activity"/>
    <property type="evidence" value="ECO:0007669"/>
    <property type="project" value="UniProtKB-KW"/>
</dbReference>
<evidence type="ECO:0000256" key="6">
    <source>
        <dbReference type="ARBA" id="ARBA00022490"/>
    </source>
</evidence>
<dbReference type="EMBL" id="CP089977">
    <property type="protein sequence ID" value="UXZ04621.1"/>
    <property type="molecule type" value="Genomic_DNA"/>
</dbReference>